<evidence type="ECO:0000256" key="5">
    <source>
        <dbReference type="ARBA" id="ARBA00023157"/>
    </source>
</evidence>
<keyword evidence="3" id="KW-0732">Signal</keyword>
<keyword evidence="4" id="KW-0960">Knottin</keyword>
<dbReference type="EMBL" id="GEEE01003796">
    <property type="protein sequence ID" value="JAP59429.1"/>
    <property type="molecule type" value="Transcribed_RNA"/>
</dbReference>
<gene>
    <name evidence="7" type="primary">SJ800</name>
    <name evidence="7" type="ORF">TR111469</name>
</gene>
<organism evidence="7">
    <name type="scientific">Schistocephalus solidus</name>
    <name type="common">Tapeworm</name>
    <dbReference type="NCBI Taxonomy" id="70667"/>
    <lineage>
        <taxon>Eukaryota</taxon>
        <taxon>Metazoa</taxon>
        <taxon>Spiralia</taxon>
        <taxon>Lophotrochozoa</taxon>
        <taxon>Platyhelminthes</taxon>
        <taxon>Cestoda</taxon>
        <taxon>Eucestoda</taxon>
        <taxon>Diphyllobothriidea</taxon>
        <taxon>Diphyllobothriidae</taxon>
        <taxon>Schistocephalus</taxon>
    </lineage>
</organism>
<comment type="subcellular location">
    <subcellularLocation>
        <location evidence="1">Secreted</location>
    </subcellularLocation>
</comment>
<name>A0A0V0J1D7_SCHSO</name>
<evidence type="ECO:0000313" key="7">
    <source>
        <dbReference type="EMBL" id="JAP59429.1"/>
    </source>
</evidence>
<proteinExistence type="predicted"/>
<dbReference type="GO" id="GO:0005576">
    <property type="term" value="C:extracellular region"/>
    <property type="evidence" value="ECO:0007669"/>
    <property type="project" value="UniProtKB-SubCell"/>
</dbReference>
<keyword evidence="5" id="KW-1015">Disulfide bond</keyword>
<dbReference type="Pfam" id="PF11703">
    <property type="entry name" value="UPF0506"/>
    <property type="match status" value="1"/>
</dbReference>
<dbReference type="AlphaFoldDB" id="A0A0V0J1D7"/>
<evidence type="ECO:0000256" key="2">
    <source>
        <dbReference type="ARBA" id="ARBA00022525"/>
    </source>
</evidence>
<evidence type="ECO:0000256" key="3">
    <source>
        <dbReference type="ARBA" id="ARBA00022729"/>
    </source>
</evidence>
<accession>A0A0V0J1D7</accession>
<protein>
    <submittedName>
        <fullName evidence="7">Uncharacterized protein SJCHGC09800</fullName>
    </submittedName>
</protein>
<feature type="non-terminal residue" evidence="7">
    <location>
        <position position="1"/>
    </location>
</feature>
<dbReference type="InterPro" id="IPR021712">
    <property type="entry name" value="UPF0506"/>
</dbReference>
<keyword evidence="2" id="KW-0964">Secreted</keyword>
<evidence type="ECO:0000256" key="1">
    <source>
        <dbReference type="ARBA" id="ARBA00004613"/>
    </source>
</evidence>
<evidence type="ECO:0000259" key="6">
    <source>
        <dbReference type="Pfam" id="PF11703"/>
    </source>
</evidence>
<sequence>LILVGGQNQERVDIAEAQSLDMFYCVAIVAVTLTIAIKSSADDDNCQKEGEVCSKTIFQRCCGKLLCELSSFGNGRCVRCLSAGQACWRNRECCSGKCSWLKCK</sequence>
<feature type="domain" description="UPF0506" evidence="6">
    <location>
        <begin position="46"/>
        <end position="103"/>
    </location>
</feature>
<reference evidence="7" key="1">
    <citation type="submission" date="2016-01" db="EMBL/GenBank/DDBJ databases">
        <title>Reference transcriptome for the parasite Schistocephalus solidus: insights into the molecular evolution of parasitism.</title>
        <authorList>
            <person name="Hebert F.O."/>
            <person name="Grambauer S."/>
            <person name="Barber I."/>
            <person name="Landry C.R."/>
            <person name="Aubin-Horth N."/>
        </authorList>
    </citation>
    <scope>NUCLEOTIDE SEQUENCE</scope>
</reference>
<evidence type="ECO:0000256" key="4">
    <source>
        <dbReference type="ARBA" id="ARBA00022854"/>
    </source>
</evidence>